<accession>A0A067LSU9</accession>
<dbReference type="AlphaFoldDB" id="A0A067LSU9"/>
<reference evidence="2" key="1">
    <citation type="journal article" date="2014" name="Proc. Natl. Acad. Sci. U.S.A.">
        <title>Extensive sampling of basidiomycete genomes demonstrates inadequacy of the white-rot/brown-rot paradigm for wood decay fungi.</title>
        <authorList>
            <person name="Riley R."/>
            <person name="Salamov A.A."/>
            <person name="Brown D.W."/>
            <person name="Nagy L.G."/>
            <person name="Floudas D."/>
            <person name="Held B.W."/>
            <person name="Levasseur A."/>
            <person name="Lombard V."/>
            <person name="Morin E."/>
            <person name="Otillar R."/>
            <person name="Lindquist E.A."/>
            <person name="Sun H."/>
            <person name="LaButti K.M."/>
            <person name="Schmutz J."/>
            <person name="Jabbour D."/>
            <person name="Luo H."/>
            <person name="Baker S.E."/>
            <person name="Pisabarro A.G."/>
            <person name="Walton J.D."/>
            <person name="Blanchette R.A."/>
            <person name="Henrissat B."/>
            <person name="Martin F."/>
            <person name="Cullen D."/>
            <person name="Hibbett D.S."/>
            <person name="Grigoriev I.V."/>
        </authorList>
    </citation>
    <scope>NUCLEOTIDE SEQUENCE [LARGE SCALE GENOMIC DNA]</scope>
    <source>
        <strain evidence="2">FD-172 SS1</strain>
    </source>
</reference>
<sequence>MVCTMSDRRHCGVMGRGRAVVDSGAYGSIAKLSAIAVRPVHRYRYYGLTGRTAITTCFPLNSYTPGSITASRGWIPKSWEGSGVCVFRG</sequence>
<dbReference type="Proteomes" id="UP000027195">
    <property type="component" value="Unassembled WGS sequence"/>
</dbReference>
<dbReference type="InParanoid" id="A0A067LSU9"/>
<protein>
    <submittedName>
        <fullName evidence="1">Uncharacterized protein</fullName>
    </submittedName>
</protein>
<proteinExistence type="predicted"/>
<name>A0A067LSU9_BOTB1</name>
<keyword evidence="2" id="KW-1185">Reference proteome</keyword>
<dbReference type="EMBL" id="KL198153">
    <property type="protein sequence ID" value="KDQ06149.1"/>
    <property type="molecule type" value="Genomic_DNA"/>
</dbReference>
<evidence type="ECO:0000313" key="2">
    <source>
        <dbReference type="Proteomes" id="UP000027195"/>
    </source>
</evidence>
<organism evidence="1 2">
    <name type="scientific">Botryobasidium botryosum (strain FD-172 SS1)</name>
    <dbReference type="NCBI Taxonomy" id="930990"/>
    <lineage>
        <taxon>Eukaryota</taxon>
        <taxon>Fungi</taxon>
        <taxon>Dikarya</taxon>
        <taxon>Basidiomycota</taxon>
        <taxon>Agaricomycotina</taxon>
        <taxon>Agaricomycetes</taxon>
        <taxon>Cantharellales</taxon>
        <taxon>Botryobasidiaceae</taxon>
        <taxon>Botryobasidium</taxon>
    </lineage>
</organism>
<gene>
    <name evidence="1" type="ORF">BOTBODRAFT_265180</name>
</gene>
<evidence type="ECO:0000313" key="1">
    <source>
        <dbReference type="EMBL" id="KDQ06149.1"/>
    </source>
</evidence>
<dbReference type="HOGENOM" id="CLU_2454414_0_0_1"/>